<evidence type="ECO:0000256" key="4">
    <source>
        <dbReference type="ARBA" id="ARBA00022898"/>
    </source>
</evidence>
<dbReference type="PROSITE" id="PS51129">
    <property type="entry name" value="PDXS_SNZ_2"/>
    <property type="match status" value="1"/>
</dbReference>
<dbReference type="GO" id="GO:0042823">
    <property type="term" value="P:pyridoxal phosphate biosynthetic process"/>
    <property type="evidence" value="ECO:0007669"/>
    <property type="project" value="UniProtKB-UniPathway"/>
</dbReference>
<dbReference type="SUPFAM" id="SSF51366">
    <property type="entry name" value="Ribulose-phoshate binding barrel"/>
    <property type="match status" value="1"/>
</dbReference>
<dbReference type="EC" id="4.3.3.6" evidence="3"/>
<dbReference type="STRING" id="436010.A0A166M3X4"/>
<dbReference type="Gene3D" id="3.20.20.70">
    <property type="entry name" value="Aldolase class I"/>
    <property type="match status" value="1"/>
</dbReference>
<dbReference type="PANTHER" id="PTHR31829:SF0">
    <property type="entry name" value="PYRIDOXAL 5'-PHOSPHATE SYNTHASE SUBUNIT SNZ1-RELATED"/>
    <property type="match status" value="1"/>
</dbReference>
<feature type="binding site" evidence="9">
    <location>
        <position position="253"/>
    </location>
    <ligand>
        <name>D-ribose 5-phosphate</name>
        <dbReference type="ChEBI" id="CHEBI:78346"/>
    </ligand>
</feature>
<dbReference type="InterPro" id="IPR011060">
    <property type="entry name" value="RibuloseP-bd_barrel"/>
</dbReference>
<dbReference type="EMBL" id="KV417531">
    <property type="protein sequence ID" value="KZP23613.1"/>
    <property type="molecule type" value="Genomic_DNA"/>
</dbReference>
<accession>A0A166M3X4</accession>
<dbReference type="InterPro" id="IPR013785">
    <property type="entry name" value="Aldolase_TIM"/>
</dbReference>
<dbReference type="PIRSF" id="PIRSF029271">
    <property type="entry name" value="Pdx1"/>
    <property type="match status" value="1"/>
</dbReference>
<keyword evidence="4" id="KW-0663">Pyridoxal phosphate</keyword>
<feature type="compositionally biased region" description="Low complexity" evidence="11">
    <location>
        <begin position="1"/>
        <end position="31"/>
    </location>
</feature>
<dbReference type="CDD" id="cd04727">
    <property type="entry name" value="pdxS"/>
    <property type="match status" value="1"/>
</dbReference>
<dbReference type="FunFam" id="3.20.20.70:FF:000001">
    <property type="entry name" value="Pyridoxine biosynthesis protein PDX1"/>
    <property type="match status" value="1"/>
</dbReference>
<dbReference type="HAMAP" id="MF_01824">
    <property type="entry name" value="PdxS"/>
    <property type="match status" value="1"/>
</dbReference>
<dbReference type="NCBIfam" id="NF003215">
    <property type="entry name" value="PRK04180.1"/>
    <property type="match status" value="1"/>
</dbReference>
<feature type="active site" description="Schiff-base intermediate with D-ribose 5-phosphate" evidence="8">
    <location>
        <position position="120"/>
    </location>
</feature>
<evidence type="ECO:0000256" key="7">
    <source>
        <dbReference type="ARBA" id="ARBA00047992"/>
    </source>
</evidence>
<dbReference type="NCBIfam" id="TIGR00343">
    <property type="entry name" value="pyridoxal 5'-phosphate synthase lyase subunit PdxS"/>
    <property type="match status" value="1"/>
</dbReference>
<name>A0A166M3X4_9AGAM</name>
<organism evidence="13 14">
    <name type="scientific">Athelia psychrophila</name>
    <dbReference type="NCBI Taxonomy" id="1759441"/>
    <lineage>
        <taxon>Eukaryota</taxon>
        <taxon>Fungi</taxon>
        <taxon>Dikarya</taxon>
        <taxon>Basidiomycota</taxon>
        <taxon>Agaricomycotina</taxon>
        <taxon>Agaricomycetes</taxon>
        <taxon>Agaricomycetidae</taxon>
        <taxon>Atheliales</taxon>
        <taxon>Atheliaceae</taxon>
        <taxon>Athelia</taxon>
    </lineage>
</organism>
<dbReference type="GO" id="GO:0008615">
    <property type="term" value="P:pyridoxine biosynthetic process"/>
    <property type="evidence" value="ECO:0007669"/>
    <property type="project" value="TreeGrafter"/>
</dbReference>
<comment type="catalytic activity">
    <reaction evidence="7">
        <text>aldehydo-D-ribose 5-phosphate + D-glyceraldehyde 3-phosphate + L-glutamine = pyridoxal 5'-phosphate + L-glutamate + phosphate + 3 H2O + H(+)</text>
        <dbReference type="Rhea" id="RHEA:31507"/>
        <dbReference type="ChEBI" id="CHEBI:15377"/>
        <dbReference type="ChEBI" id="CHEBI:15378"/>
        <dbReference type="ChEBI" id="CHEBI:29985"/>
        <dbReference type="ChEBI" id="CHEBI:43474"/>
        <dbReference type="ChEBI" id="CHEBI:58273"/>
        <dbReference type="ChEBI" id="CHEBI:58359"/>
        <dbReference type="ChEBI" id="CHEBI:59776"/>
        <dbReference type="ChEBI" id="CHEBI:597326"/>
        <dbReference type="EC" id="4.3.3.6"/>
    </reaction>
</comment>
<evidence type="ECO:0000256" key="5">
    <source>
        <dbReference type="ARBA" id="ARBA00023239"/>
    </source>
</evidence>
<sequence length="333" mass="34894">MSTTVEPAATAAAAAAPAANGTVTPNAPAAPKRTQGGSDNSSLGTFGVKSGLAQMLKGGVIMDVINAEQARIAEEAGACAVMALERVPADIRREGGVARMSDPSMIKEIVDAVTIPVMAKVRIGHFVEAQILQQIGIDYIDESEVLTPADEEYHINKHSFKVPFVCGARNLGEALRRISEGAAFIRTKGEAGTGNVVEAVRHERAMNSAIRRASVMNEEELYAYAKEIQAPFHLVKETARLKRLPVVNFAAGGIATPADAALMMQLGCDGVFVGSGIFHSGDPAKRARAIVQAVTHHNNPKLLAEVSENIGAAMVGITISDNMAGGKFAGRGT</sequence>
<evidence type="ECO:0000256" key="1">
    <source>
        <dbReference type="ARBA" id="ARBA00004737"/>
    </source>
</evidence>
<keyword evidence="5" id="KW-0456">Lyase</keyword>
<dbReference type="PROSITE" id="PS01235">
    <property type="entry name" value="PDXS_SNZ_1"/>
    <property type="match status" value="1"/>
</dbReference>
<evidence type="ECO:0000256" key="9">
    <source>
        <dbReference type="PIRSR" id="PIRSR029271-51"/>
    </source>
</evidence>
<dbReference type="GO" id="GO:0006520">
    <property type="term" value="P:amino acid metabolic process"/>
    <property type="evidence" value="ECO:0007669"/>
    <property type="project" value="TreeGrafter"/>
</dbReference>
<evidence type="ECO:0000256" key="8">
    <source>
        <dbReference type="PIRSR" id="PIRSR029271-50"/>
    </source>
</evidence>
<gene>
    <name evidence="13" type="ORF">FIBSPDRAFT_785726</name>
</gene>
<evidence type="ECO:0000313" key="13">
    <source>
        <dbReference type="EMBL" id="KZP23613.1"/>
    </source>
</evidence>
<feature type="binding site" evidence="9">
    <location>
        <position position="192"/>
    </location>
    <ligand>
        <name>D-ribose 5-phosphate</name>
        <dbReference type="ChEBI" id="CHEBI:78346"/>
    </ligand>
</feature>
<evidence type="ECO:0000259" key="12">
    <source>
        <dbReference type="Pfam" id="PF01680"/>
    </source>
</evidence>
<evidence type="ECO:0000256" key="10">
    <source>
        <dbReference type="PROSITE-ProRule" id="PRU00481"/>
    </source>
</evidence>
<evidence type="ECO:0000313" key="14">
    <source>
        <dbReference type="Proteomes" id="UP000076532"/>
    </source>
</evidence>
<reference evidence="13 14" key="1">
    <citation type="journal article" date="2016" name="Mol. Biol. Evol.">
        <title>Comparative Genomics of Early-Diverging Mushroom-Forming Fungi Provides Insights into the Origins of Lignocellulose Decay Capabilities.</title>
        <authorList>
            <person name="Nagy L.G."/>
            <person name="Riley R."/>
            <person name="Tritt A."/>
            <person name="Adam C."/>
            <person name="Daum C."/>
            <person name="Floudas D."/>
            <person name="Sun H."/>
            <person name="Yadav J.S."/>
            <person name="Pangilinan J."/>
            <person name="Larsson K.H."/>
            <person name="Matsuura K."/>
            <person name="Barry K."/>
            <person name="Labutti K."/>
            <person name="Kuo R."/>
            <person name="Ohm R.A."/>
            <person name="Bhattacharya S.S."/>
            <person name="Shirouzu T."/>
            <person name="Yoshinaga Y."/>
            <person name="Martin F.M."/>
            <person name="Grigoriev I.V."/>
            <person name="Hibbett D.S."/>
        </authorList>
    </citation>
    <scope>NUCLEOTIDE SEQUENCE [LARGE SCALE GENOMIC DNA]</scope>
    <source>
        <strain evidence="13 14">CBS 109695</strain>
    </source>
</reference>
<proteinExistence type="inferred from homology"/>
<dbReference type="InterPro" id="IPR001852">
    <property type="entry name" value="PdxS/SNZ"/>
</dbReference>
<evidence type="ECO:0000256" key="6">
    <source>
        <dbReference type="ARBA" id="ARBA00023270"/>
    </source>
</evidence>
<keyword evidence="6 8" id="KW-0704">Schiff base</keyword>
<feature type="domain" description="PdxS/SNZ N-terminal" evidence="12">
    <location>
        <begin position="46"/>
        <end position="251"/>
    </location>
</feature>
<evidence type="ECO:0000256" key="3">
    <source>
        <dbReference type="ARBA" id="ARBA00012084"/>
    </source>
</evidence>
<dbReference type="AlphaFoldDB" id="A0A166M3X4"/>
<protein>
    <recommendedName>
        <fullName evidence="3">pyridoxal 5'-phosphate synthase (glutamine hydrolyzing)</fullName>
        <ecNumber evidence="3">4.3.3.6</ecNumber>
    </recommendedName>
</protein>
<dbReference type="Proteomes" id="UP000076532">
    <property type="component" value="Unassembled WGS sequence"/>
</dbReference>
<comment type="pathway">
    <text evidence="1">Cofactor biosynthesis; pyridoxal 5'-phosphate biosynthesis.</text>
</comment>
<feature type="region of interest" description="Disordered" evidence="11">
    <location>
        <begin position="1"/>
        <end position="43"/>
    </location>
</feature>
<evidence type="ECO:0000256" key="11">
    <source>
        <dbReference type="SAM" id="MobiDB-lite"/>
    </source>
</evidence>
<dbReference type="UniPathway" id="UPA00245"/>
<feature type="binding site" evidence="9">
    <location>
        <position position="63"/>
    </location>
    <ligand>
        <name>D-ribose 5-phosphate</name>
        <dbReference type="ChEBI" id="CHEBI:78346"/>
    </ligand>
</feature>
<dbReference type="OrthoDB" id="1660966at2759"/>
<dbReference type="Pfam" id="PF01680">
    <property type="entry name" value="SOR_SNZ"/>
    <property type="match status" value="1"/>
</dbReference>
<feature type="binding site" evidence="9">
    <location>
        <position position="204"/>
    </location>
    <ligand>
        <name>D-glyceraldehyde 3-phosphate</name>
        <dbReference type="ChEBI" id="CHEBI:59776"/>
    </ligand>
</feature>
<evidence type="ECO:0000256" key="2">
    <source>
        <dbReference type="ARBA" id="ARBA00007281"/>
    </source>
</evidence>
<keyword evidence="14" id="KW-1185">Reference proteome</keyword>
<dbReference type="GO" id="GO:0036381">
    <property type="term" value="F:pyridoxal 5'-phosphate synthase (glutamine hydrolysing) activity"/>
    <property type="evidence" value="ECO:0007669"/>
    <property type="project" value="UniProtKB-EC"/>
</dbReference>
<dbReference type="PANTHER" id="PTHR31829">
    <property type="entry name" value="PYRIDOXAL 5'-PHOSPHATE SYNTHASE SUBUNIT SNZ1-RELATED"/>
    <property type="match status" value="1"/>
</dbReference>
<comment type="similarity">
    <text evidence="2 10">Belongs to the PdxS/SNZ family.</text>
</comment>
<feature type="binding site" evidence="9">
    <location>
        <begin position="274"/>
        <end position="275"/>
    </location>
    <ligand>
        <name>D-ribose 5-phosphate</name>
        <dbReference type="ChEBI" id="CHEBI:78346"/>
    </ligand>
</feature>
<dbReference type="InterPro" id="IPR033755">
    <property type="entry name" value="PdxS/SNZ_N"/>
</dbReference>